<dbReference type="GO" id="GO:0046872">
    <property type="term" value="F:metal ion binding"/>
    <property type="evidence" value="ECO:0007669"/>
    <property type="project" value="UniProtKB-KW"/>
</dbReference>
<evidence type="ECO:0000256" key="2">
    <source>
        <dbReference type="ARBA" id="ARBA00008766"/>
    </source>
</evidence>
<feature type="domain" description="Peptidase M24 C-terminal" evidence="9">
    <location>
        <begin position="580"/>
        <end position="642"/>
    </location>
</feature>
<evidence type="ECO:0000256" key="3">
    <source>
        <dbReference type="ARBA" id="ARBA00022723"/>
    </source>
</evidence>
<sequence>MMISTITIGLILFVNNIRFVTCQQTNFNCEIRPNQADTTDRLQRLRTHLISYNLFAYVIFSEDEHQSEYVQLYDERRAWISGFLGSSGTAVVTRNNAALWTDGRYWTQAEDELDCKNWYLMRQGQTDVPSLTDWLSNQVNSTPPYNQVGVAAQFASSSWWSGVNSILNVKNASLVEVTELIDLIWQPPERPLPIVNPINIHELKYTGIIWEEKVKIIAQLIQRKNANAYVVTALDEIAWLFSLRGSDIPYNPFFKAYAIVYANQTTQLWLNQNQLTSVAVNQLNKVNIRPYNSFLSDLNILANRNDIFQIWISSSASQAIFNRIPVEKRLISSSPVELTKVIKNPTEEKGMRDCGIRDGVARVRHLVWLENQINNNIFVNETKSAEQLEFFQNQEDLFQTLSFDSISAFGSNAAIIHYSPKPKTAATITKNGLYLLDAGAQYLDCTTDVTRTHVFGTPTEEQKKAYTLVLQGSTDLADAVFPFGTYGRSIDILTRQYLFKNFMNYNHGTGHGIGHYLSVHEGPSFISMGYSSNDIPLTDGMVFSDEPGFYLPGQFGIRLETDIIVKNYTLTNNYGNSTIQFLHFEILTLVPFERNLIICEMLTENQKIWLNWYHTEVRNKLENTNRLNQDELHYLRDKTQEIKC</sequence>
<reference evidence="10" key="1">
    <citation type="submission" date="2021-02" db="EMBL/GenBank/DDBJ databases">
        <authorList>
            <person name="Nowell W R."/>
        </authorList>
    </citation>
    <scope>NUCLEOTIDE SEQUENCE</scope>
</reference>
<dbReference type="PANTHER" id="PTHR43763:SF6">
    <property type="entry name" value="XAA-PRO AMINOPEPTIDASE 1"/>
    <property type="match status" value="1"/>
</dbReference>
<evidence type="ECO:0000313" key="10">
    <source>
        <dbReference type="EMBL" id="CAF1326660.1"/>
    </source>
</evidence>
<dbReference type="Pfam" id="PF16188">
    <property type="entry name" value="Peptidase_M24_C"/>
    <property type="match status" value="1"/>
</dbReference>
<dbReference type="PANTHER" id="PTHR43763">
    <property type="entry name" value="XAA-PRO AMINOPEPTIDASE 1"/>
    <property type="match status" value="1"/>
</dbReference>
<feature type="chain" id="PRO_5032594278" evidence="6">
    <location>
        <begin position="23"/>
        <end position="644"/>
    </location>
</feature>
<feature type="domain" description="Peptidase M24" evidence="7">
    <location>
        <begin position="351"/>
        <end position="566"/>
    </location>
</feature>
<dbReference type="FunFam" id="3.40.350.10:FF:000003">
    <property type="entry name" value="Xaa-pro aminopeptidase P"/>
    <property type="match status" value="1"/>
</dbReference>
<dbReference type="InterPro" id="IPR032416">
    <property type="entry name" value="Peptidase_M24_C"/>
</dbReference>
<dbReference type="Pfam" id="PF01321">
    <property type="entry name" value="Creatinase_N"/>
    <property type="match status" value="1"/>
</dbReference>
<evidence type="ECO:0000256" key="1">
    <source>
        <dbReference type="ARBA" id="ARBA00001936"/>
    </source>
</evidence>
<dbReference type="Gene3D" id="3.90.230.10">
    <property type="entry name" value="Creatinase/methionine aminopeptidase superfamily"/>
    <property type="match status" value="1"/>
</dbReference>
<dbReference type="InterPro" id="IPR036005">
    <property type="entry name" value="Creatinase/aminopeptidase-like"/>
</dbReference>
<dbReference type="EMBL" id="CAJNOT010002567">
    <property type="protein sequence ID" value="CAF1326660.1"/>
    <property type="molecule type" value="Genomic_DNA"/>
</dbReference>
<comment type="cofactor">
    <cofactor evidence="1">
        <name>Mn(2+)</name>
        <dbReference type="ChEBI" id="CHEBI:29035"/>
    </cofactor>
</comment>
<dbReference type="Pfam" id="PF16189">
    <property type="entry name" value="Creatinase_N_2"/>
    <property type="match status" value="1"/>
</dbReference>
<comment type="similarity">
    <text evidence="2">Belongs to the peptidase M24B family.</text>
</comment>
<dbReference type="SUPFAM" id="SSF53092">
    <property type="entry name" value="Creatinase/prolidase N-terminal domain"/>
    <property type="match status" value="1"/>
</dbReference>
<dbReference type="InterPro" id="IPR000994">
    <property type="entry name" value="Pept_M24"/>
</dbReference>
<protein>
    <submittedName>
        <fullName evidence="10">Uncharacterized protein</fullName>
    </submittedName>
</protein>
<keyword evidence="3" id="KW-0479">Metal-binding</keyword>
<name>A0A815FKG8_9BILA</name>
<dbReference type="Pfam" id="PF00557">
    <property type="entry name" value="Peptidase_M24"/>
    <property type="match status" value="1"/>
</dbReference>
<dbReference type="AlphaFoldDB" id="A0A815FKG8"/>
<dbReference type="GO" id="GO:0005737">
    <property type="term" value="C:cytoplasm"/>
    <property type="evidence" value="ECO:0007669"/>
    <property type="project" value="UniProtKB-ARBA"/>
</dbReference>
<dbReference type="InterPro" id="IPR029149">
    <property type="entry name" value="Creatin/AminoP/Spt16_N"/>
</dbReference>
<evidence type="ECO:0000259" key="8">
    <source>
        <dbReference type="Pfam" id="PF01321"/>
    </source>
</evidence>
<dbReference type="FunFam" id="3.90.230.10:FF:000007">
    <property type="entry name" value="Xaa-Pro aminopeptidase P"/>
    <property type="match status" value="1"/>
</dbReference>
<evidence type="ECO:0000259" key="7">
    <source>
        <dbReference type="Pfam" id="PF00557"/>
    </source>
</evidence>
<feature type="domain" description="Creatinase N-terminal" evidence="8">
    <location>
        <begin position="41"/>
        <end position="182"/>
    </location>
</feature>
<dbReference type="CDD" id="cd01085">
    <property type="entry name" value="APP"/>
    <property type="match status" value="1"/>
</dbReference>
<feature type="signal peptide" evidence="6">
    <location>
        <begin position="1"/>
        <end position="22"/>
    </location>
</feature>
<gene>
    <name evidence="10" type="ORF">ZHD862_LOCUS29299</name>
</gene>
<dbReference type="SUPFAM" id="SSF55920">
    <property type="entry name" value="Creatinase/aminopeptidase"/>
    <property type="match status" value="1"/>
</dbReference>
<dbReference type="GO" id="GO:0070006">
    <property type="term" value="F:metalloaminopeptidase activity"/>
    <property type="evidence" value="ECO:0007669"/>
    <property type="project" value="InterPro"/>
</dbReference>
<keyword evidence="4" id="KW-0378">Hydrolase</keyword>
<proteinExistence type="inferred from homology"/>
<dbReference type="Proteomes" id="UP000663864">
    <property type="component" value="Unassembled WGS sequence"/>
</dbReference>
<evidence type="ECO:0000256" key="4">
    <source>
        <dbReference type="ARBA" id="ARBA00022801"/>
    </source>
</evidence>
<dbReference type="InterPro" id="IPR050422">
    <property type="entry name" value="X-Pro_aminopeptidase_P"/>
</dbReference>
<organism evidence="10 11">
    <name type="scientific">Rotaria sordida</name>
    <dbReference type="NCBI Taxonomy" id="392033"/>
    <lineage>
        <taxon>Eukaryota</taxon>
        <taxon>Metazoa</taxon>
        <taxon>Spiralia</taxon>
        <taxon>Gnathifera</taxon>
        <taxon>Rotifera</taxon>
        <taxon>Eurotatoria</taxon>
        <taxon>Bdelloidea</taxon>
        <taxon>Philodinida</taxon>
        <taxon>Philodinidae</taxon>
        <taxon>Rotaria</taxon>
    </lineage>
</organism>
<dbReference type="InterPro" id="IPR000587">
    <property type="entry name" value="Creatinase_N"/>
</dbReference>
<evidence type="ECO:0000256" key="6">
    <source>
        <dbReference type="SAM" id="SignalP"/>
    </source>
</evidence>
<dbReference type="InterPro" id="IPR033740">
    <property type="entry name" value="Pept_M24B"/>
</dbReference>
<evidence type="ECO:0000256" key="5">
    <source>
        <dbReference type="ARBA" id="ARBA00023211"/>
    </source>
</evidence>
<evidence type="ECO:0000313" key="11">
    <source>
        <dbReference type="Proteomes" id="UP000663864"/>
    </source>
</evidence>
<comment type="caution">
    <text evidence="10">The sequence shown here is derived from an EMBL/GenBank/DDBJ whole genome shotgun (WGS) entry which is preliminary data.</text>
</comment>
<evidence type="ECO:0000259" key="9">
    <source>
        <dbReference type="Pfam" id="PF16188"/>
    </source>
</evidence>
<accession>A0A815FKG8</accession>
<dbReference type="Gene3D" id="3.40.350.10">
    <property type="entry name" value="Creatinase/prolidase N-terminal domain"/>
    <property type="match status" value="2"/>
</dbReference>
<keyword evidence="6" id="KW-0732">Signal</keyword>
<keyword evidence="5" id="KW-0464">Manganese</keyword>